<dbReference type="AlphaFoldDB" id="A0A4R0XNV8"/>
<evidence type="ECO:0000256" key="11">
    <source>
        <dbReference type="SAM" id="MobiDB-lite"/>
    </source>
</evidence>
<feature type="transmembrane region" description="Helical" evidence="12">
    <location>
        <begin position="535"/>
        <end position="557"/>
    </location>
</feature>
<feature type="coiled-coil region" evidence="10">
    <location>
        <begin position="394"/>
        <end position="428"/>
    </location>
</feature>
<dbReference type="InterPro" id="IPR001708">
    <property type="entry name" value="YidC/ALB3/OXA1/COX18"/>
</dbReference>
<dbReference type="PANTHER" id="PTHR12428">
    <property type="entry name" value="OXA1"/>
    <property type="match status" value="1"/>
</dbReference>
<evidence type="ECO:0000256" key="7">
    <source>
        <dbReference type="ARBA" id="ARBA00023136"/>
    </source>
</evidence>
<dbReference type="InterPro" id="IPR028055">
    <property type="entry name" value="YidC/Oxa/ALB_C"/>
</dbReference>
<dbReference type="CDD" id="cd20070">
    <property type="entry name" value="5TM_YidC_Alb3"/>
    <property type="match status" value="1"/>
</dbReference>
<dbReference type="Proteomes" id="UP000294192">
    <property type="component" value="Unassembled WGS sequence"/>
</dbReference>
<dbReference type="NCBIfam" id="TIGR03592">
    <property type="entry name" value="yidC_oxa1_cterm"/>
    <property type="match status" value="1"/>
</dbReference>
<feature type="transmembrane region" description="Helical" evidence="12">
    <location>
        <begin position="437"/>
        <end position="457"/>
    </location>
</feature>
<evidence type="ECO:0000256" key="2">
    <source>
        <dbReference type="ARBA" id="ARBA00022448"/>
    </source>
</evidence>
<protein>
    <recommendedName>
        <fullName evidence="13">Membrane insertase YidC/Oxa/ALB C-terminal domain-containing protein</fullName>
    </recommendedName>
</protein>
<dbReference type="GO" id="GO:0005886">
    <property type="term" value="C:plasma membrane"/>
    <property type="evidence" value="ECO:0007669"/>
    <property type="project" value="UniProtKB-SubCell"/>
</dbReference>
<evidence type="ECO:0000256" key="4">
    <source>
        <dbReference type="ARBA" id="ARBA00022692"/>
    </source>
</evidence>
<sequence length="586" mass="66663">MKKINKPVRNNGNYDWFQNGNTGDKKQKTPKEKMKTFFKVFKILIYISLATLSLTGCVQSFVIGTGSYTGQGMELYTNEADVAPYMVTYNVNTKNSTATLDSKANYWLSDKDDLKAVHSKIKNDGGNISQWKTENIGVQILVDGKMLVNGKQDESKHITYVNGVPLVYSESSGNSAKASGFSGYKQNQKELTLWSKDKTGKKYIPNEIKWTFAGKTSQQVFQQTVFDQLLTELNKTKLFKDVNGYKTKYTNGIEINNKNIKEINDVNNKTLILTKLLQETNIIPVNSNGKIESSFSKISSFKSFDDKNAKAPIKFQLSGKNKLRAIYNWNRAWALGPFYGLFIYPLSRITLAIVEGLPMLNGWESLITIALVTILLRTFAYLLTFKSTLQQVKQQELSAKKAAIEAKYEQYKGNKQMEQRKRQELSEMYKKEGISPLGSVATIFLTMPLFLAMWKIIGGIAHIKSTTWLKINFSQTSYKELFNGEWQYLPLMLVAATTQGISLFIPRLLTKRRDKNRINAHQKAALKKANKTQNIMMAVFIFMALIFSAGLQIYWIFGGLFTIGQNVLNHKIIKRQSKRKKSKRIK</sequence>
<keyword evidence="2" id="KW-0813">Transport</keyword>
<keyword evidence="15" id="KW-1185">Reference proteome</keyword>
<comment type="subcellular location">
    <subcellularLocation>
        <location evidence="1">Cell membrane</location>
        <topology evidence="1">Multi-pass membrane protein</topology>
    </subcellularLocation>
    <subcellularLocation>
        <location evidence="9">Membrane</location>
        <topology evidence="9">Multi-pass membrane protein</topology>
    </subcellularLocation>
</comment>
<keyword evidence="5" id="KW-0653">Protein transport</keyword>
<feature type="domain" description="Membrane insertase YidC/Oxa/ALB C-terminal" evidence="13">
    <location>
        <begin position="367"/>
        <end position="569"/>
    </location>
</feature>
<dbReference type="InterPro" id="IPR047196">
    <property type="entry name" value="YidC_ALB_C"/>
</dbReference>
<feature type="transmembrane region" description="Helical" evidence="12">
    <location>
        <begin position="43"/>
        <end position="63"/>
    </location>
</feature>
<proteinExistence type="inferred from homology"/>
<evidence type="ECO:0000256" key="12">
    <source>
        <dbReference type="SAM" id="Phobius"/>
    </source>
</evidence>
<dbReference type="RefSeq" id="WP_131599543.1">
    <property type="nucleotide sequence ID" value="NZ_CBDBYK010000023.1"/>
</dbReference>
<evidence type="ECO:0000256" key="9">
    <source>
        <dbReference type="RuleBase" id="RU003945"/>
    </source>
</evidence>
<evidence type="ECO:0000256" key="1">
    <source>
        <dbReference type="ARBA" id="ARBA00004651"/>
    </source>
</evidence>
<organism evidence="14 15">
    <name type="scientific">Mycoplasma marinum</name>
    <dbReference type="NCBI Taxonomy" id="1937190"/>
    <lineage>
        <taxon>Bacteria</taxon>
        <taxon>Bacillati</taxon>
        <taxon>Mycoplasmatota</taxon>
        <taxon>Mollicutes</taxon>
        <taxon>Mycoplasmataceae</taxon>
        <taxon>Mycoplasma</taxon>
    </lineage>
</organism>
<evidence type="ECO:0000259" key="13">
    <source>
        <dbReference type="Pfam" id="PF02096"/>
    </source>
</evidence>
<name>A0A4R0XNV8_9MOLU</name>
<evidence type="ECO:0000256" key="6">
    <source>
        <dbReference type="ARBA" id="ARBA00022989"/>
    </source>
</evidence>
<accession>A0A4R0XNV8</accession>
<dbReference type="OrthoDB" id="394558at2"/>
<dbReference type="EMBL" id="PSZO01000028">
    <property type="protein sequence ID" value="TCG10645.1"/>
    <property type="molecule type" value="Genomic_DNA"/>
</dbReference>
<dbReference type="GO" id="GO:0051205">
    <property type="term" value="P:protein insertion into membrane"/>
    <property type="evidence" value="ECO:0007669"/>
    <property type="project" value="TreeGrafter"/>
</dbReference>
<keyword evidence="7 12" id="KW-0472">Membrane</keyword>
<comment type="caution">
    <text evidence="14">The sequence shown here is derived from an EMBL/GenBank/DDBJ whole genome shotgun (WGS) entry which is preliminary data.</text>
</comment>
<feature type="transmembrane region" description="Helical" evidence="12">
    <location>
        <begin position="488"/>
        <end position="509"/>
    </location>
</feature>
<dbReference type="PANTHER" id="PTHR12428:SF65">
    <property type="entry name" value="CYTOCHROME C OXIDASE ASSEMBLY PROTEIN COX18, MITOCHONDRIAL"/>
    <property type="match status" value="1"/>
</dbReference>
<keyword evidence="6 12" id="KW-1133">Transmembrane helix</keyword>
<evidence type="ECO:0000256" key="8">
    <source>
        <dbReference type="ARBA" id="ARBA00023186"/>
    </source>
</evidence>
<evidence type="ECO:0000256" key="3">
    <source>
        <dbReference type="ARBA" id="ARBA00022475"/>
    </source>
</evidence>
<feature type="compositionally biased region" description="Polar residues" evidence="11">
    <location>
        <begin position="8"/>
        <end position="22"/>
    </location>
</feature>
<keyword evidence="10" id="KW-0175">Coiled coil</keyword>
<feature type="region of interest" description="Disordered" evidence="11">
    <location>
        <begin position="1"/>
        <end position="29"/>
    </location>
</feature>
<keyword evidence="8" id="KW-0143">Chaperone</keyword>
<comment type="similarity">
    <text evidence="9">Belongs to the OXA1/ALB3/YidC family.</text>
</comment>
<gene>
    <name evidence="14" type="ORF">C4B24_04355</name>
</gene>
<dbReference type="GO" id="GO:0032977">
    <property type="term" value="F:membrane insertase activity"/>
    <property type="evidence" value="ECO:0007669"/>
    <property type="project" value="InterPro"/>
</dbReference>
<dbReference type="Pfam" id="PF02096">
    <property type="entry name" value="60KD_IMP"/>
    <property type="match status" value="1"/>
</dbReference>
<reference evidence="14 15" key="1">
    <citation type="submission" date="2018-02" db="EMBL/GenBank/DDBJ databases">
        <title>Mycoplasma marinum and Mycoplasma todarodis sp. nov., moderately halophilic and psychrotolerant mycoplasmas isolated from cephalopods.</title>
        <authorList>
            <person name="Viver T."/>
        </authorList>
    </citation>
    <scope>NUCLEOTIDE SEQUENCE [LARGE SCALE GENOMIC DNA]</scope>
    <source>
        <strain evidence="14 15">PE</strain>
    </source>
</reference>
<dbReference type="GO" id="GO:0015031">
    <property type="term" value="P:protein transport"/>
    <property type="evidence" value="ECO:0007669"/>
    <property type="project" value="UniProtKB-KW"/>
</dbReference>
<keyword evidence="3" id="KW-1003">Cell membrane</keyword>
<evidence type="ECO:0000256" key="5">
    <source>
        <dbReference type="ARBA" id="ARBA00022927"/>
    </source>
</evidence>
<evidence type="ECO:0000256" key="10">
    <source>
        <dbReference type="SAM" id="Coils"/>
    </source>
</evidence>
<evidence type="ECO:0000313" key="14">
    <source>
        <dbReference type="EMBL" id="TCG10645.1"/>
    </source>
</evidence>
<keyword evidence="4 9" id="KW-0812">Transmembrane</keyword>
<feature type="transmembrane region" description="Helical" evidence="12">
    <location>
        <begin position="366"/>
        <end position="385"/>
    </location>
</feature>
<evidence type="ECO:0000313" key="15">
    <source>
        <dbReference type="Proteomes" id="UP000294192"/>
    </source>
</evidence>